<dbReference type="InterPro" id="IPR003533">
    <property type="entry name" value="Doublecortin_dom"/>
</dbReference>
<accession>A0A8W8NFQ4</accession>
<protein>
    <recommendedName>
        <fullName evidence="2">Doublecortin domain-containing protein</fullName>
    </recommendedName>
</protein>
<feature type="compositionally biased region" description="Basic and acidic residues" evidence="1">
    <location>
        <begin position="366"/>
        <end position="384"/>
    </location>
</feature>
<sequence length="568" mass="63934">MAHTTHSSLPSIEERSVTNAKRFKFCRNGDKNFGPKMVTCNEKKVRNFEKFLEQLTNDVKLNSGGSVYRVYTPRQGHRITDLEHFQEGECYVVAGKERFLPMGYTAIESHSPRPSKINKSNFNSRIEPVVHSRIRQDARFRQSQTLASRAKRITVAINNDDIDHSHVVLIPAKKVNNLQAIIETIDDDLNNNRGIQFRVEYLVDTDTEEVCTHPEDIIEDHIYVACNKGRRYIPKTYSKDGRKNFVVIPSPRPLQSNLNGSRDNKRPRTLPPIGSKNYKGSPDNSVTSNPEYGSRKKPHQANGAIHTKPQKHKRTPEKKAKQTDYDKDDGGVFKAKDTNKHTKGAREVGETKDTRTDLPIDQVPAEEVKDEKIKSQKTPKETTHKTNSKTNNNNTNNNNTNNNKTNNNNNTNNKTNPKPADHSHGAKDPAPKKHSGTRGEFNNVSPLPGIGKNDTNRSSTPVGRNGFDSPTQQEKDLAAAKIQANYRGHKTRQELAKQKEGTKKNDAANKPPDTKMDAASKPPDTKKDAGKKPESKTKEDEAATKIQAGFRGHKTRQDLKKKKENQQK</sequence>
<feature type="compositionally biased region" description="Basic and acidic residues" evidence="1">
    <location>
        <begin position="491"/>
        <end position="543"/>
    </location>
</feature>
<dbReference type="InterPro" id="IPR036572">
    <property type="entry name" value="Doublecortin_dom_sf"/>
</dbReference>
<dbReference type="EnsemblMetazoa" id="G5093.1">
    <property type="protein sequence ID" value="G5093.1:cds"/>
    <property type="gene ID" value="G5093"/>
</dbReference>
<dbReference type="Gene3D" id="3.10.20.230">
    <property type="entry name" value="Doublecortin domain"/>
    <property type="match status" value="2"/>
</dbReference>
<feature type="compositionally biased region" description="Polar residues" evidence="1">
    <location>
        <begin position="282"/>
        <end position="291"/>
    </location>
</feature>
<feature type="compositionally biased region" description="Low complexity" evidence="1">
    <location>
        <begin position="388"/>
        <end position="416"/>
    </location>
</feature>
<dbReference type="PROSITE" id="PS50096">
    <property type="entry name" value="IQ"/>
    <property type="match status" value="2"/>
</dbReference>
<reference evidence="3" key="1">
    <citation type="submission" date="2022-08" db="UniProtKB">
        <authorList>
            <consortium name="EnsemblMetazoa"/>
        </authorList>
    </citation>
    <scope>IDENTIFICATION</scope>
    <source>
        <strain evidence="3">05x7-T-G4-1.051#20</strain>
    </source>
</reference>
<dbReference type="AlphaFoldDB" id="A0A8W8NFQ4"/>
<dbReference type="Pfam" id="PF03607">
    <property type="entry name" value="DCX"/>
    <property type="match status" value="1"/>
</dbReference>
<keyword evidence="4" id="KW-1185">Reference proteome</keyword>
<dbReference type="SMART" id="SM00537">
    <property type="entry name" value="DCX"/>
    <property type="match status" value="1"/>
</dbReference>
<dbReference type="Proteomes" id="UP000005408">
    <property type="component" value="Unassembled WGS sequence"/>
</dbReference>
<feature type="region of interest" description="Disordered" evidence="1">
    <location>
        <begin position="243"/>
        <end position="568"/>
    </location>
</feature>
<feature type="compositionally biased region" description="Basic and acidic residues" evidence="1">
    <location>
        <begin position="419"/>
        <end position="431"/>
    </location>
</feature>
<feature type="compositionally biased region" description="Basic residues" evidence="1">
    <location>
        <begin position="551"/>
        <end position="568"/>
    </location>
</feature>
<evidence type="ECO:0000313" key="3">
    <source>
        <dbReference type="EnsemblMetazoa" id="G5093.1:cds"/>
    </source>
</evidence>
<dbReference type="PANTHER" id="PTHR23004">
    <property type="entry name" value="DOUBLECORTIN DOMAIN CONTAINING 2"/>
    <property type="match status" value="1"/>
</dbReference>
<dbReference type="InterPro" id="IPR000048">
    <property type="entry name" value="IQ_motif_EF-hand-BS"/>
</dbReference>
<evidence type="ECO:0000259" key="2">
    <source>
        <dbReference type="PROSITE" id="PS50309"/>
    </source>
</evidence>
<name>A0A8W8NFQ4_MAGGI</name>
<organism evidence="3 4">
    <name type="scientific">Magallana gigas</name>
    <name type="common">Pacific oyster</name>
    <name type="synonym">Crassostrea gigas</name>
    <dbReference type="NCBI Taxonomy" id="29159"/>
    <lineage>
        <taxon>Eukaryota</taxon>
        <taxon>Metazoa</taxon>
        <taxon>Spiralia</taxon>
        <taxon>Lophotrochozoa</taxon>
        <taxon>Mollusca</taxon>
        <taxon>Bivalvia</taxon>
        <taxon>Autobranchia</taxon>
        <taxon>Pteriomorphia</taxon>
        <taxon>Ostreida</taxon>
        <taxon>Ostreoidea</taxon>
        <taxon>Ostreidae</taxon>
        <taxon>Magallana</taxon>
    </lineage>
</organism>
<dbReference type="Gene3D" id="1.20.5.190">
    <property type="match status" value="1"/>
</dbReference>
<feature type="compositionally biased region" description="Basic and acidic residues" evidence="1">
    <location>
        <begin position="317"/>
        <end position="358"/>
    </location>
</feature>
<dbReference type="GO" id="GO:0005815">
    <property type="term" value="C:microtubule organizing center"/>
    <property type="evidence" value="ECO:0007669"/>
    <property type="project" value="TreeGrafter"/>
</dbReference>
<dbReference type="SUPFAM" id="SSF89837">
    <property type="entry name" value="Doublecortin (DC)"/>
    <property type="match status" value="2"/>
</dbReference>
<proteinExistence type="predicted"/>
<dbReference type="CDD" id="cd23767">
    <property type="entry name" value="IQCD"/>
    <property type="match status" value="2"/>
</dbReference>
<feature type="domain" description="Doublecortin" evidence="2">
    <location>
        <begin position="21"/>
        <end position="105"/>
    </location>
</feature>
<dbReference type="GO" id="GO:0035556">
    <property type="term" value="P:intracellular signal transduction"/>
    <property type="evidence" value="ECO:0007669"/>
    <property type="project" value="InterPro"/>
</dbReference>
<evidence type="ECO:0000313" key="4">
    <source>
        <dbReference type="Proteomes" id="UP000005408"/>
    </source>
</evidence>
<dbReference type="PANTHER" id="PTHR23004:SF11">
    <property type="entry name" value="PROTEIN RPI-1"/>
    <property type="match status" value="1"/>
</dbReference>
<dbReference type="GO" id="GO:0005874">
    <property type="term" value="C:microtubule"/>
    <property type="evidence" value="ECO:0007669"/>
    <property type="project" value="TreeGrafter"/>
</dbReference>
<dbReference type="Pfam" id="PF00612">
    <property type="entry name" value="IQ"/>
    <property type="match status" value="2"/>
</dbReference>
<dbReference type="SMART" id="SM00015">
    <property type="entry name" value="IQ"/>
    <property type="match status" value="2"/>
</dbReference>
<feature type="domain" description="Doublecortin" evidence="2">
    <location>
        <begin position="151"/>
        <end position="238"/>
    </location>
</feature>
<evidence type="ECO:0000256" key="1">
    <source>
        <dbReference type="SAM" id="MobiDB-lite"/>
    </source>
</evidence>
<dbReference type="PROSITE" id="PS50309">
    <property type="entry name" value="DC"/>
    <property type="match status" value="2"/>
</dbReference>
<feature type="compositionally biased region" description="Polar residues" evidence="1">
    <location>
        <begin position="456"/>
        <end position="472"/>
    </location>
</feature>